<dbReference type="PROSITE" id="PS50995">
    <property type="entry name" value="HTH_MARR_2"/>
    <property type="match status" value="1"/>
</dbReference>
<dbReference type="PANTHER" id="PTHR33164">
    <property type="entry name" value="TRANSCRIPTIONAL REGULATOR, MARR FAMILY"/>
    <property type="match status" value="1"/>
</dbReference>
<sequence>MGFDMFHAMTTKSLLKEKPAAASPSPEDVARVSETLGRMRILIGRRIIGRTAIANIAPGLEISHLDVLDVMRRIEGEVTVGAIAEAMRIDPSRGSRLVADLVARGILRRDASQADGRRSLVVRTEFGDSLLAEIRAVKRTLLARVLEDWPEDELNAFSVLFEKFVTSFEEIYVAPEKPPEGELSEVSQPMP</sequence>
<dbReference type="AlphaFoldDB" id="A0A0T7F8M8"/>
<evidence type="ECO:0000313" key="2">
    <source>
        <dbReference type="EMBL" id="CDZ31291.1"/>
    </source>
</evidence>
<dbReference type="InterPro" id="IPR036390">
    <property type="entry name" value="WH_DNA-bd_sf"/>
</dbReference>
<proteinExistence type="predicted"/>
<name>A0A0T7F8M8_NEOGA</name>
<evidence type="ECO:0000259" key="1">
    <source>
        <dbReference type="PROSITE" id="PS50995"/>
    </source>
</evidence>
<dbReference type="InterPro" id="IPR036388">
    <property type="entry name" value="WH-like_DNA-bd_sf"/>
</dbReference>
<dbReference type="GO" id="GO:0003700">
    <property type="term" value="F:DNA-binding transcription factor activity"/>
    <property type="evidence" value="ECO:0007669"/>
    <property type="project" value="InterPro"/>
</dbReference>
<feature type="domain" description="HTH marR-type" evidence="1">
    <location>
        <begin position="29"/>
        <end position="166"/>
    </location>
</feature>
<dbReference type="EMBL" id="CCRH01000001">
    <property type="protein sequence ID" value="CDZ31291.1"/>
    <property type="molecule type" value="Genomic_DNA"/>
</dbReference>
<dbReference type="PANTHER" id="PTHR33164:SF57">
    <property type="entry name" value="MARR-FAMILY TRANSCRIPTIONAL REGULATOR"/>
    <property type="match status" value="1"/>
</dbReference>
<protein>
    <submittedName>
        <fullName evidence="2">Transcriptional regulator</fullName>
    </submittedName>
</protein>
<dbReference type="Gene3D" id="1.10.10.10">
    <property type="entry name" value="Winged helix-like DNA-binding domain superfamily/Winged helix DNA-binding domain"/>
    <property type="match status" value="1"/>
</dbReference>
<evidence type="ECO:0000313" key="3">
    <source>
        <dbReference type="Proteomes" id="UP000046176"/>
    </source>
</evidence>
<organism evidence="2 3">
    <name type="scientific">Neorhizobium galegae bv. officinalis</name>
    <dbReference type="NCBI Taxonomy" id="323656"/>
    <lineage>
        <taxon>Bacteria</taxon>
        <taxon>Pseudomonadati</taxon>
        <taxon>Pseudomonadota</taxon>
        <taxon>Alphaproteobacteria</taxon>
        <taxon>Hyphomicrobiales</taxon>
        <taxon>Rhizobiaceae</taxon>
        <taxon>Rhizobium/Agrobacterium group</taxon>
        <taxon>Neorhizobium</taxon>
    </lineage>
</organism>
<gene>
    <name evidence="2" type="ORF">NGAL_HAMBI1145_00520</name>
</gene>
<reference evidence="2 3" key="1">
    <citation type="submission" date="2014-08" db="EMBL/GenBank/DDBJ databases">
        <authorList>
            <person name="Chen Y.-H."/>
        </authorList>
    </citation>
    <scope>NUCLEOTIDE SEQUENCE [LARGE SCALE GENOMIC DNA]</scope>
</reference>
<dbReference type="GO" id="GO:0006950">
    <property type="term" value="P:response to stress"/>
    <property type="evidence" value="ECO:0007669"/>
    <property type="project" value="TreeGrafter"/>
</dbReference>
<dbReference type="SUPFAM" id="SSF46785">
    <property type="entry name" value="Winged helix' DNA-binding domain"/>
    <property type="match status" value="1"/>
</dbReference>
<dbReference type="SMART" id="SM00347">
    <property type="entry name" value="HTH_MARR"/>
    <property type="match status" value="1"/>
</dbReference>
<dbReference type="InterPro" id="IPR039422">
    <property type="entry name" value="MarR/SlyA-like"/>
</dbReference>
<dbReference type="Pfam" id="PF12802">
    <property type="entry name" value="MarR_2"/>
    <property type="match status" value="1"/>
</dbReference>
<dbReference type="Proteomes" id="UP000046176">
    <property type="component" value="Unassembled WGS sequence"/>
</dbReference>
<dbReference type="InterPro" id="IPR000835">
    <property type="entry name" value="HTH_MarR-typ"/>
</dbReference>
<dbReference type="PROSITE" id="PS50890">
    <property type="entry name" value="PUA"/>
    <property type="match status" value="1"/>
</dbReference>
<accession>A0A0T7F8M8</accession>